<dbReference type="STRING" id="105785.A0A2J7QRL1"/>
<feature type="region of interest" description="Disordered" evidence="1">
    <location>
        <begin position="293"/>
        <end position="345"/>
    </location>
</feature>
<protein>
    <submittedName>
        <fullName evidence="2">Uncharacterized protein</fullName>
    </submittedName>
</protein>
<evidence type="ECO:0000313" key="2">
    <source>
        <dbReference type="EMBL" id="PNF31232.1"/>
    </source>
</evidence>
<dbReference type="InterPro" id="IPR022048">
    <property type="entry name" value="Envelope_fusion-like"/>
</dbReference>
<evidence type="ECO:0000256" key="1">
    <source>
        <dbReference type="SAM" id="MobiDB-lite"/>
    </source>
</evidence>
<name>A0A2J7QRL1_9NEOP</name>
<gene>
    <name evidence="2" type="ORF">B7P43_G14084</name>
</gene>
<dbReference type="Pfam" id="PF12259">
    <property type="entry name" value="Baculo_F"/>
    <property type="match status" value="1"/>
</dbReference>
<organism evidence="2 3">
    <name type="scientific">Cryptotermes secundus</name>
    <dbReference type="NCBI Taxonomy" id="105785"/>
    <lineage>
        <taxon>Eukaryota</taxon>
        <taxon>Metazoa</taxon>
        <taxon>Ecdysozoa</taxon>
        <taxon>Arthropoda</taxon>
        <taxon>Hexapoda</taxon>
        <taxon>Insecta</taxon>
        <taxon>Pterygota</taxon>
        <taxon>Neoptera</taxon>
        <taxon>Polyneoptera</taxon>
        <taxon>Dictyoptera</taxon>
        <taxon>Blattodea</taxon>
        <taxon>Blattoidea</taxon>
        <taxon>Termitoidae</taxon>
        <taxon>Kalotermitidae</taxon>
        <taxon>Cryptotermitinae</taxon>
        <taxon>Cryptotermes</taxon>
    </lineage>
</organism>
<reference evidence="2 3" key="1">
    <citation type="submission" date="2017-12" db="EMBL/GenBank/DDBJ databases">
        <title>Hemimetabolous genomes reveal molecular basis of termite eusociality.</title>
        <authorList>
            <person name="Harrison M.C."/>
            <person name="Jongepier E."/>
            <person name="Robertson H.M."/>
            <person name="Arning N."/>
            <person name="Bitard-Feildel T."/>
            <person name="Chao H."/>
            <person name="Childers C.P."/>
            <person name="Dinh H."/>
            <person name="Doddapaneni H."/>
            <person name="Dugan S."/>
            <person name="Gowin J."/>
            <person name="Greiner C."/>
            <person name="Han Y."/>
            <person name="Hu H."/>
            <person name="Hughes D.S.T."/>
            <person name="Huylmans A.-K."/>
            <person name="Kemena C."/>
            <person name="Kremer L.P.M."/>
            <person name="Lee S.L."/>
            <person name="Lopez-Ezquerra A."/>
            <person name="Mallet L."/>
            <person name="Monroy-Kuhn J.M."/>
            <person name="Moser A."/>
            <person name="Murali S.C."/>
            <person name="Muzny D.M."/>
            <person name="Otani S."/>
            <person name="Piulachs M.-D."/>
            <person name="Poelchau M."/>
            <person name="Qu J."/>
            <person name="Schaub F."/>
            <person name="Wada-Katsumata A."/>
            <person name="Worley K.C."/>
            <person name="Xie Q."/>
            <person name="Ylla G."/>
            <person name="Poulsen M."/>
            <person name="Gibbs R.A."/>
            <person name="Schal C."/>
            <person name="Richards S."/>
            <person name="Belles X."/>
            <person name="Korb J."/>
            <person name="Bornberg-Bauer E."/>
        </authorList>
    </citation>
    <scope>NUCLEOTIDE SEQUENCE [LARGE SCALE GENOMIC DNA]</scope>
    <source>
        <tissue evidence="2">Whole body</tissue>
    </source>
</reference>
<dbReference type="EMBL" id="NEVH01011891">
    <property type="protein sequence ID" value="PNF31232.1"/>
    <property type="molecule type" value="Genomic_DNA"/>
</dbReference>
<evidence type="ECO:0000313" key="3">
    <source>
        <dbReference type="Proteomes" id="UP000235965"/>
    </source>
</evidence>
<keyword evidence="3" id="KW-1185">Reference proteome</keyword>
<accession>A0A2J7QRL1</accession>
<proteinExistence type="predicted"/>
<sequence>MNPYNLSELLQEVNLHLEKGTSMLTGLNIEDMYIYYAVAKVHATAASRNNRLFIDIPLRAADRSFMLYETHSLPFFHKGIQQFMKIDEPFVYLAVTKDQQFFTILTTERLAKCTTDFYTICPSNMVLRKSNEENCLIALFTGKTEVAMKKSRRVLLREFVPVWIRSPDAKYWVYSKEKSTHITLKCRPLGGSPLDEDETADIWLNGYGILPNTSTWYAETFKLLPLSLGRSVVGLNKTYVLLQSIETIIKPNEQELLQNRLNSSVHLQEIDDVVKGIIGSKDRTELGVTPVLGNLRQEELTPSTTHNPNGGEPEEAGMELPATEREPTPFVSCPEDGSRHSEFTYGTGVKPAIRLHTGEGPLDEVVRMTVAVRFQRHPGPGTAG</sequence>
<comment type="caution">
    <text evidence="2">The sequence shown here is derived from an EMBL/GenBank/DDBJ whole genome shotgun (WGS) entry which is preliminary data.</text>
</comment>
<dbReference type="AlphaFoldDB" id="A0A2J7QRL1"/>
<dbReference type="InParanoid" id="A0A2J7QRL1"/>
<dbReference type="Proteomes" id="UP000235965">
    <property type="component" value="Unassembled WGS sequence"/>
</dbReference>